<evidence type="ECO:0000313" key="4">
    <source>
        <dbReference type="EMBL" id="THE63155.1"/>
    </source>
</evidence>
<dbReference type="EMBL" id="RBZW01000071">
    <property type="protein sequence ID" value="THE63155.1"/>
    <property type="molecule type" value="Genomic_DNA"/>
</dbReference>
<dbReference type="Gene3D" id="1.10.10.10">
    <property type="entry name" value="Winged helix-like DNA-binding domain superfamily/Winged helix DNA-binding domain"/>
    <property type="match status" value="1"/>
</dbReference>
<reference evidence="4 5" key="1">
    <citation type="submission" date="2018-10" db="EMBL/GenBank/DDBJ databases">
        <title>Natronolimnobius sp. XQ-INN 246 isolated from Inner Mongolia Autonomous Region of China.</title>
        <authorList>
            <person name="Xue Q."/>
        </authorList>
    </citation>
    <scope>NUCLEOTIDE SEQUENCE [LARGE SCALE GENOMIC DNA]</scope>
    <source>
        <strain evidence="4 5">XQ-INN 246</strain>
    </source>
</reference>
<evidence type="ECO:0000313" key="5">
    <source>
        <dbReference type="Proteomes" id="UP000318864"/>
    </source>
</evidence>
<keyword evidence="5" id="KW-1185">Reference proteome</keyword>
<evidence type="ECO:0000256" key="1">
    <source>
        <dbReference type="ARBA" id="ARBA00023015"/>
    </source>
</evidence>
<comment type="caution">
    <text evidence="4">The sequence shown here is derived from an EMBL/GenBank/DDBJ whole genome shotgun (WGS) entry which is preliminary data.</text>
</comment>
<dbReference type="InterPro" id="IPR036388">
    <property type="entry name" value="WH-like_DNA-bd_sf"/>
</dbReference>
<feature type="domain" description="HTH bat-type" evidence="3">
    <location>
        <begin position="1"/>
        <end position="53"/>
    </location>
</feature>
<sequence>MTNRQQDALELAYRSGYYEAPRQISGEELAEELNISSGTFYQHLRRAHQNLIDAVFQLNLDSGASKQCDEMSTQ</sequence>
<dbReference type="PANTHER" id="PTHR34236:SF1">
    <property type="entry name" value="DIMETHYL SULFOXIDE REDUCTASE TRANSCRIPTIONAL ACTIVATOR"/>
    <property type="match status" value="1"/>
</dbReference>
<keyword evidence="2" id="KW-0804">Transcription</keyword>
<accession>A0A4S3TJT7</accession>
<dbReference type="PANTHER" id="PTHR34236">
    <property type="entry name" value="DIMETHYL SULFOXIDE REDUCTASE TRANSCRIPTIONAL ACTIVATOR"/>
    <property type="match status" value="1"/>
</dbReference>
<dbReference type="SUPFAM" id="SSF88659">
    <property type="entry name" value="Sigma3 and sigma4 domains of RNA polymerase sigma factors"/>
    <property type="match status" value="1"/>
</dbReference>
<organism evidence="4 5">
    <name type="scientific">Salinadaptatus halalkaliphilus</name>
    <dbReference type="NCBI Taxonomy" id="2419781"/>
    <lineage>
        <taxon>Archaea</taxon>
        <taxon>Methanobacteriati</taxon>
        <taxon>Methanobacteriota</taxon>
        <taxon>Stenosarchaea group</taxon>
        <taxon>Halobacteria</taxon>
        <taxon>Halobacteriales</taxon>
        <taxon>Natrialbaceae</taxon>
        <taxon>Salinadaptatus</taxon>
    </lineage>
</organism>
<dbReference type="Proteomes" id="UP000318864">
    <property type="component" value="Unassembled WGS sequence"/>
</dbReference>
<dbReference type="RefSeq" id="WP_141466369.1">
    <property type="nucleotide sequence ID" value="NZ_RBZW01000071.1"/>
</dbReference>
<proteinExistence type="predicted"/>
<keyword evidence="1" id="KW-0805">Transcription regulation</keyword>
<dbReference type="Pfam" id="PF04967">
    <property type="entry name" value="HTH_10"/>
    <property type="match status" value="1"/>
</dbReference>
<evidence type="ECO:0000256" key="2">
    <source>
        <dbReference type="ARBA" id="ARBA00023163"/>
    </source>
</evidence>
<gene>
    <name evidence="4" type="ORF">D8Y22_19840</name>
</gene>
<dbReference type="OrthoDB" id="27447at2157"/>
<name>A0A4S3TJT7_9EURY</name>
<evidence type="ECO:0000259" key="3">
    <source>
        <dbReference type="Pfam" id="PF04967"/>
    </source>
</evidence>
<dbReference type="InterPro" id="IPR007050">
    <property type="entry name" value="HTH_bacterioopsin"/>
</dbReference>
<dbReference type="InterPro" id="IPR013324">
    <property type="entry name" value="RNA_pol_sigma_r3/r4-like"/>
</dbReference>
<dbReference type="AlphaFoldDB" id="A0A4S3TJT7"/>
<protein>
    <submittedName>
        <fullName evidence="4">HTH domain-containing protein</fullName>
    </submittedName>
</protein>